<feature type="domain" description="DUF3846" evidence="1">
    <location>
        <begin position="22"/>
        <end position="109"/>
    </location>
</feature>
<evidence type="ECO:0000313" key="2">
    <source>
        <dbReference type="EMBL" id="MDQ0271233.1"/>
    </source>
</evidence>
<proteinExistence type="predicted"/>
<dbReference type="InterPro" id="IPR024559">
    <property type="entry name" value="DUF3846"/>
</dbReference>
<protein>
    <recommendedName>
        <fullName evidence="1">DUF3846 domain-containing protein</fullName>
    </recommendedName>
</protein>
<gene>
    <name evidence="2" type="ORF">J2S17_003121</name>
</gene>
<evidence type="ECO:0000313" key="3">
    <source>
        <dbReference type="Proteomes" id="UP001238088"/>
    </source>
</evidence>
<name>A0ABU0ALG4_9BACI</name>
<comment type="caution">
    <text evidence="2">The sequence shown here is derived from an EMBL/GenBank/DDBJ whole genome shotgun (WGS) entry which is preliminary data.</text>
</comment>
<reference evidence="2 3" key="1">
    <citation type="submission" date="2023-07" db="EMBL/GenBank/DDBJ databases">
        <title>Genomic Encyclopedia of Type Strains, Phase IV (KMG-IV): sequencing the most valuable type-strain genomes for metagenomic binning, comparative biology and taxonomic classification.</title>
        <authorList>
            <person name="Goeker M."/>
        </authorList>
    </citation>
    <scope>NUCLEOTIDE SEQUENCE [LARGE SCALE GENOMIC DNA]</scope>
    <source>
        <strain evidence="2 3">DSM 23494</strain>
    </source>
</reference>
<dbReference type="EMBL" id="JAUSUB010000013">
    <property type="protein sequence ID" value="MDQ0271233.1"/>
    <property type="molecule type" value="Genomic_DNA"/>
</dbReference>
<evidence type="ECO:0000259" key="1">
    <source>
        <dbReference type="Pfam" id="PF12957"/>
    </source>
</evidence>
<accession>A0ABU0ALG4</accession>
<organism evidence="2 3">
    <name type="scientific">Cytobacillus purgationiresistens</name>
    <dbReference type="NCBI Taxonomy" id="863449"/>
    <lineage>
        <taxon>Bacteria</taxon>
        <taxon>Bacillati</taxon>
        <taxon>Bacillota</taxon>
        <taxon>Bacilli</taxon>
        <taxon>Bacillales</taxon>
        <taxon>Bacillaceae</taxon>
        <taxon>Cytobacillus</taxon>
    </lineage>
</organism>
<dbReference type="RefSeq" id="WP_307476248.1">
    <property type="nucleotide sequence ID" value="NZ_JAUSUB010000013.1"/>
</dbReference>
<sequence length="132" mass="14923">MKTKSAVVNVLLKKENDFRWHANSVYSLRDKQELIGGGLLDRVSLPHNIDLWVNDEMTSEHGLNLIILWDNKPDYHQYIFGPVLLSGVDENGETVSLTVFQRKWIAKQLRIGNLTNGQRITVIDVNVGGAIV</sequence>
<dbReference type="Proteomes" id="UP001238088">
    <property type="component" value="Unassembled WGS sequence"/>
</dbReference>
<keyword evidence="3" id="KW-1185">Reference proteome</keyword>
<dbReference type="Pfam" id="PF12957">
    <property type="entry name" value="DUF3846"/>
    <property type="match status" value="1"/>
</dbReference>